<feature type="compositionally biased region" description="Basic and acidic residues" evidence="1">
    <location>
        <begin position="23"/>
        <end position="40"/>
    </location>
</feature>
<evidence type="ECO:0000313" key="3">
    <source>
        <dbReference type="EnsemblMetazoa" id="XP_001950386.1"/>
    </source>
</evidence>
<keyword evidence="4" id="KW-1185">Reference proteome</keyword>
<dbReference type="EnsemblMetazoa" id="XM_001950351.3">
    <property type="protein sequence ID" value="XP_001950386.1"/>
    <property type="gene ID" value="LOC100166901"/>
</dbReference>
<evidence type="ECO:0000256" key="2">
    <source>
        <dbReference type="SAM" id="SignalP"/>
    </source>
</evidence>
<sequence length="96" mass="10572">MKFSMVLLLVAVVMVQQCLSAHCHHESEKSQQDSTIDHTGHNHGPHASHEDPHAGHNHEGSDHAGHNHDETDHSGHDHTTGDHTGHNHETHKHPTA</sequence>
<feature type="chain" id="PRO_5035794194" evidence="2">
    <location>
        <begin position="21"/>
        <end position="96"/>
    </location>
</feature>
<dbReference type="AlphaFoldDB" id="A0A8R2A888"/>
<reference evidence="4" key="1">
    <citation type="submission" date="2010-06" db="EMBL/GenBank/DDBJ databases">
        <authorList>
            <person name="Jiang H."/>
            <person name="Abraham K."/>
            <person name="Ali S."/>
            <person name="Alsbrooks S.L."/>
            <person name="Anim B.N."/>
            <person name="Anosike U.S."/>
            <person name="Attaway T."/>
            <person name="Bandaranaike D.P."/>
            <person name="Battles P.K."/>
            <person name="Bell S.N."/>
            <person name="Bell A.V."/>
            <person name="Beltran B."/>
            <person name="Bickham C."/>
            <person name="Bustamante Y."/>
            <person name="Caleb T."/>
            <person name="Canada A."/>
            <person name="Cardenas V."/>
            <person name="Carter K."/>
            <person name="Chacko J."/>
            <person name="Chandrabose M.N."/>
            <person name="Chavez D."/>
            <person name="Chavez A."/>
            <person name="Chen L."/>
            <person name="Chu H.-S."/>
            <person name="Claassen K.J."/>
            <person name="Cockrell R."/>
            <person name="Collins M."/>
            <person name="Cooper J.A."/>
            <person name="Cree A."/>
            <person name="Curry S.M."/>
            <person name="Da Y."/>
            <person name="Dao M.D."/>
            <person name="Das B."/>
            <person name="Davila M.-L."/>
            <person name="Davy-Carroll L."/>
            <person name="Denson S."/>
            <person name="Dinh H."/>
            <person name="Ebong V.E."/>
            <person name="Edwards J.R."/>
            <person name="Egan A."/>
            <person name="El-Daye J."/>
            <person name="Escobedo L."/>
            <person name="Fernandez S."/>
            <person name="Fernando P.R."/>
            <person name="Flagg N."/>
            <person name="Forbes L.D."/>
            <person name="Fowler R.G."/>
            <person name="Fu Q."/>
            <person name="Gabisi R.A."/>
            <person name="Ganer J."/>
            <person name="Garbino Pronczuk A."/>
            <person name="Garcia R.M."/>
            <person name="Garner T."/>
            <person name="Garrett T.E."/>
            <person name="Gonzalez D.A."/>
            <person name="Hamid H."/>
            <person name="Hawkins E.S."/>
            <person name="Hirani K."/>
            <person name="Hogues M.E."/>
            <person name="Hollins B."/>
            <person name="Hsiao C.-H."/>
            <person name="Jabil R."/>
            <person name="James M.L."/>
            <person name="Jhangiani S.N."/>
            <person name="Johnson B."/>
            <person name="Johnson Q."/>
            <person name="Joshi V."/>
            <person name="Kalu J.B."/>
            <person name="Kam C."/>
            <person name="Kashfia A."/>
            <person name="Keebler J."/>
            <person name="Kisamo H."/>
            <person name="Kovar C.L."/>
            <person name="Lago L.A."/>
            <person name="Lai C.-Y."/>
            <person name="Laidlaw J."/>
            <person name="Lara F."/>
            <person name="Le T.-K."/>
            <person name="Lee S.L."/>
            <person name="Legall F.H."/>
            <person name="Lemon S.J."/>
            <person name="Lewis L.R."/>
            <person name="Li B."/>
            <person name="Liu Y."/>
            <person name="Liu Y.-S."/>
            <person name="Lopez J."/>
            <person name="Lozado R.J."/>
            <person name="Lu J."/>
            <person name="Madu R.C."/>
            <person name="Maheshwari M."/>
            <person name="Maheshwari R."/>
            <person name="Malloy K."/>
            <person name="Martinez E."/>
            <person name="Mathew T."/>
            <person name="Mercado I.C."/>
            <person name="Mercado C."/>
            <person name="Meyer B."/>
            <person name="Montgomery K."/>
            <person name="Morgan M.B."/>
            <person name="Munidasa M."/>
            <person name="Nazareth L.V."/>
            <person name="Nelson J."/>
            <person name="Ng B.M."/>
            <person name="Nguyen N.B."/>
            <person name="Nguyen P.Q."/>
            <person name="Nguyen T."/>
            <person name="Obregon M."/>
            <person name="Okwuonu G.O."/>
            <person name="Onwere C.G."/>
            <person name="Orozco G."/>
            <person name="Parra A."/>
            <person name="Patel S."/>
            <person name="Patil S."/>
            <person name="Perez A."/>
            <person name="Perez Y."/>
            <person name="Pham C."/>
            <person name="Primus E.L."/>
            <person name="Pu L.-L."/>
            <person name="Puazo M."/>
            <person name="Qin X."/>
            <person name="Quiroz J.B."/>
            <person name="Reese J."/>
            <person name="Richards S."/>
            <person name="Rives C.M."/>
            <person name="Robberts R."/>
            <person name="Ruiz S.J."/>
            <person name="Ruiz M.J."/>
            <person name="Santibanez J."/>
            <person name="Schneider B.W."/>
            <person name="Sisson I."/>
            <person name="Smith M."/>
            <person name="Sodergren E."/>
            <person name="Song X.-Z."/>
            <person name="Song B.B."/>
            <person name="Summersgill H."/>
            <person name="Thelus R."/>
            <person name="Thornton R.D."/>
            <person name="Trejos Z.Y."/>
            <person name="Usmani K."/>
            <person name="Vattathil S."/>
            <person name="Villasana D."/>
            <person name="Walker D.L."/>
            <person name="Wang S."/>
            <person name="Wang K."/>
            <person name="White C.S."/>
            <person name="Williams A.C."/>
            <person name="Williamson J."/>
            <person name="Wilson K."/>
            <person name="Woghiren I.O."/>
            <person name="Woodworth J.R."/>
            <person name="Worley K.C."/>
            <person name="Wright R.A."/>
            <person name="Wu W."/>
            <person name="Young L."/>
            <person name="Zhang L."/>
            <person name="Zhang J."/>
            <person name="Zhu Y."/>
            <person name="Muzny D.M."/>
            <person name="Weinstock G."/>
            <person name="Gibbs R.A."/>
        </authorList>
    </citation>
    <scope>NUCLEOTIDE SEQUENCE [LARGE SCALE GENOMIC DNA]</scope>
    <source>
        <strain evidence="4">LSR1</strain>
    </source>
</reference>
<accession>A0A8R2A888</accession>
<dbReference type="OrthoDB" id="6625161at2759"/>
<evidence type="ECO:0000313" key="4">
    <source>
        <dbReference type="Proteomes" id="UP000007819"/>
    </source>
</evidence>
<dbReference type="KEGG" id="api:100166901"/>
<protein>
    <submittedName>
        <fullName evidence="3">Uncharacterized protein</fullName>
    </submittedName>
</protein>
<feature type="signal peptide" evidence="2">
    <location>
        <begin position="1"/>
        <end position="20"/>
    </location>
</feature>
<evidence type="ECO:0000256" key="1">
    <source>
        <dbReference type="SAM" id="MobiDB-lite"/>
    </source>
</evidence>
<feature type="region of interest" description="Disordered" evidence="1">
    <location>
        <begin position="23"/>
        <end position="96"/>
    </location>
</feature>
<keyword evidence="2" id="KW-0732">Signal</keyword>
<organism evidence="3 4">
    <name type="scientific">Acyrthosiphon pisum</name>
    <name type="common">Pea aphid</name>
    <dbReference type="NCBI Taxonomy" id="7029"/>
    <lineage>
        <taxon>Eukaryota</taxon>
        <taxon>Metazoa</taxon>
        <taxon>Ecdysozoa</taxon>
        <taxon>Arthropoda</taxon>
        <taxon>Hexapoda</taxon>
        <taxon>Insecta</taxon>
        <taxon>Pterygota</taxon>
        <taxon>Neoptera</taxon>
        <taxon>Paraneoptera</taxon>
        <taxon>Hemiptera</taxon>
        <taxon>Sternorrhyncha</taxon>
        <taxon>Aphidomorpha</taxon>
        <taxon>Aphidoidea</taxon>
        <taxon>Aphididae</taxon>
        <taxon>Macrosiphini</taxon>
        <taxon>Acyrthosiphon</taxon>
    </lineage>
</organism>
<feature type="compositionally biased region" description="Basic and acidic residues" evidence="1">
    <location>
        <begin position="47"/>
        <end position="88"/>
    </location>
</feature>
<name>A0A8R2A888_ACYPI</name>
<dbReference type="GeneID" id="100166901"/>
<reference evidence="3" key="2">
    <citation type="submission" date="2022-06" db="UniProtKB">
        <authorList>
            <consortium name="EnsemblMetazoa"/>
        </authorList>
    </citation>
    <scope>IDENTIFICATION</scope>
</reference>
<dbReference type="Proteomes" id="UP000007819">
    <property type="component" value="Chromosome A3"/>
</dbReference>
<proteinExistence type="predicted"/>
<dbReference type="RefSeq" id="XP_001950386.1">
    <property type="nucleotide sequence ID" value="XM_001950351.3"/>
</dbReference>